<dbReference type="KEGG" id="pcz:PCL1606_32560"/>
<evidence type="ECO:0000313" key="1">
    <source>
        <dbReference type="EMBL" id="AKA24707.1"/>
    </source>
</evidence>
<gene>
    <name evidence="1" type="ORF">PCL1606_32560</name>
</gene>
<dbReference type="Proteomes" id="UP000032748">
    <property type="component" value="Chromosome"/>
</dbReference>
<dbReference type="EMBL" id="CP011110">
    <property type="protein sequence ID" value="AKA24707.1"/>
    <property type="molecule type" value="Genomic_DNA"/>
</dbReference>
<accession>A0A0D5Y144</accession>
<evidence type="ECO:0000313" key="2">
    <source>
        <dbReference type="Proteomes" id="UP000032748"/>
    </source>
</evidence>
<sequence>MRGVSGKLQAASGKPEQKPEPLLGVLLFSCSLQLEAWSCRP</sequence>
<proteinExistence type="predicted"/>
<reference evidence="1 2" key="1">
    <citation type="journal article" date="2015" name="Mol. Plant Microbe Interact.">
        <title>Comparative Genomic Analysis of Pseudomonas chlororaphis PCL1606 Reveals New Insight into Antifungal Compounds Involved in Biocontrol.</title>
        <authorList>
            <person name="Calderon C.E."/>
            <person name="Ramos C."/>
            <person name="de Vicente A."/>
            <person name="Cazorla F.M."/>
        </authorList>
    </citation>
    <scope>NUCLEOTIDE SEQUENCE [LARGE SCALE GENOMIC DNA]</scope>
    <source>
        <strain evidence="1 2">PCL1606</strain>
    </source>
</reference>
<dbReference type="AlphaFoldDB" id="A0A0D5Y144"/>
<name>A0A0D5Y144_9PSED</name>
<protein>
    <submittedName>
        <fullName evidence="1">Uncharacterized protein</fullName>
    </submittedName>
</protein>
<organism evidence="1 2">
    <name type="scientific">Pseudomonas chlororaphis</name>
    <dbReference type="NCBI Taxonomy" id="587753"/>
    <lineage>
        <taxon>Bacteria</taxon>
        <taxon>Pseudomonadati</taxon>
        <taxon>Pseudomonadota</taxon>
        <taxon>Gammaproteobacteria</taxon>
        <taxon>Pseudomonadales</taxon>
        <taxon>Pseudomonadaceae</taxon>
        <taxon>Pseudomonas</taxon>
    </lineage>
</organism>
<dbReference type="PATRIC" id="fig|587753.10.peg.3248"/>